<evidence type="ECO:0000313" key="2">
    <source>
        <dbReference type="Proteomes" id="UP000828251"/>
    </source>
</evidence>
<dbReference type="OrthoDB" id="1937804at2759"/>
<gene>
    <name evidence="1" type="ORF">J1N35_014802</name>
</gene>
<proteinExistence type="predicted"/>
<dbReference type="EMBL" id="JAIQCV010000005">
    <property type="protein sequence ID" value="KAH1097881.1"/>
    <property type="molecule type" value="Genomic_DNA"/>
</dbReference>
<organism evidence="1 2">
    <name type="scientific">Gossypium stocksii</name>
    <dbReference type="NCBI Taxonomy" id="47602"/>
    <lineage>
        <taxon>Eukaryota</taxon>
        <taxon>Viridiplantae</taxon>
        <taxon>Streptophyta</taxon>
        <taxon>Embryophyta</taxon>
        <taxon>Tracheophyta</taxon>
        <taxon>Spermatophyta</taxon>
        <taxon>Magnoliopsida</taxon>
        <taxon>eudicotyledons</taxon>
        <taxon>Gunneridae</taxon>
        <taxon>Pentapetalae</taxon>
        <taxon>rosids</taxon>
        <taxon>malvids</taxon>
        <taxon>Malvales</taxon>
        <taxon>Malvaceae</taxon>
        <taxon>Malvoideae</taxon>
        <taxon>Gossypium</taxon>
    </lineage>
</organism>
<accession>A0A9D4AA42</accession>
<dbReference type="AlphaFoldDB" id="A0A9D4AA42"/>
<comment type="caution">
    <text evidence="1">The sequence shown here is derived from an EMBL/GenBank/DDBJ whole genome shotgun (WGS) entry which is preliminary data.</text>
</comment>
<name>A0A9D4AA42_9ROSI</name>
<reference evidence="1 2" key="1">
    <citation type="journal article" date="2021" name="Plant Biotechnol. J.">
        <title>Multi-omics assisted identification of the key and species-specific regulatory components of drought-tolerant mechanisms in Gossypium stocksii.</title>
        <authorList>
            <person name="Yu D."/>
            <person name="Ke L."/>
            <person name="Zhang D."/>
            <person name="Wu Y."/>
            <person name="Sun Y."/>
            <person name="Mei J."/>
            <person name="Sun J."/>
            <person name="Sun Y."/>
        </authorList>
    </citation>
    <scope>NUCLEOTIDE SEQUENCE [LARGE SCALE GENOMIC DNA]</scope>
    <source>
        <strain evidence="2">cv. E1</strain>
        <tissue evidence="1">Leaf</tissue>
    </source>
</reference>
<evidence type="ECO:0000313" key="1">
    <source>
        <dbReference type="EMBL" id="KAH1097881.1"/>
    </source>
</evidence>
<protein>
    <submittedName>
        <fullName evidence="1">Uncharacterized protein</fullName>
    </submittedName>
</protein>
<sequence length="125" mass="14252">MKWLETNFKKLPSHAIDVVKGQYARAFILRDCRVGHVVPEVVLGDEIKYDVNRWLPSPAAIVGLVATTVSISPSERPIQIPVGDKFGWRRTIPPPLRDIDELHKVDFQGKNDEDPKEIHKDYIDV</sequence>
<dbReference type="Proteomes" id="UP000828251">
    <property type="component" value="Unassembled WGS sequence"/>
</dbReference>
<keyword evidence="2" id="KW-1185">Reference proteome</keyword>